<reference evidence="2" key="1">
    <citation type="journal article" date="2020" name="Cell">
        <title>Large-Scale Comparative Analyses of Tick Genomes Elucidate Their Genetic Diversity and Vector Capacities.</title>
        <authorList>
            <consortium name="Tick Genome and Microbiome Consortium (TIGMIC)"/>
            <person name="Jia N."/>
            <person name="Wang J."/>
            <person name="Shi W."/>
            <person name="Du L."/>
            <person name="Sun Y."/>
            <person name="Zhan W."/>
            <person name="Jiang J.F."/>
            <person name="Wang Q."/>
            <person name="Zhang B."/>
            <person name="Ji P."/>
            <person name="Bell-Sakyi L."/>
            <person name="Cui X.M."/>
            <person name="Yuan T.T."/>
            <person name="Jiang B.G."/>
            <person name="Yang W.F."/>
            <person name="Lam T.T."/>
            <person name="Chang Q.C."/>
            <person name="Ding S.J."/>
            <person name="Wang X.J."/>
            <person name="Zhu J.G."/>
            <person name="Ruan X.D."/>
            <person name="Zhao L."/>
            <person name="Wei J.T."/>
            <person name="Ye R.Z."/>
            <person name="Que T.C."/>
            <person name="Du C.H."/>
            <person name="Zhou Y.H."/>
            <person name="Cheng J.X."/>
            <person name="Dai P.F."/>
            <person name="Guo W.B."/>
            <person name="Han X.H."/>
            <person name="Huang E.J."/>
            <person name="Li L.F."/>
            <person name="Wei W."/>
            <person name="Gao Y.C."/>
            <person name="Liu J.Z."/>
            <person name="Shao H.Z."/>
            <person name="Wang X."/>
            <person name="Wang C.C."/>
            <person name="Yang T.C."/>
            <person name="Huo Q.B."/>
            <person name="Li W."/>
            <person name="Chen H.Y."/>
            <person name="Chen S.E."/>
            <person name="Zhou L.G."/>
            <person name="Ni X.B."/>
            <person name="Tian J.H."/>
            <person name="Sheng Y."/>
            <person name="Liu T."/>
            <person name="Pan Y.S."/>
            <person name="Xia L.Y."/>
            <person name="Li J."/>
            <person name="Zhao F."/>
            <person name="Cao W.C."/>
        </authorList>
    </citation>
    <scope>NUCLEOTIDE SEQUENCE</scope>
    <source>
        <strain evidence="2">Rmic-2018</strain>
    </source>
</reference>
<accession>A0A9J6CY03</accession>
<keyword evidence="3" id="KW-1185">Reference proteome</keyword>
<evidence type="ECO:0000313" key="2">
    <source>
        <dbReference type="EMBL" id="KAH7950669.1"/>
    </source>
</evidence>
<name>A0A9J6CY03_RHIMP</name>
<feature type="domain" description="Aldehyde dehydrogenase" evidence="1">
    <location>
        <begin position="165"/>
        <end position="250"/>
    </location>
</feature>
<dbReference type="InterPro" id="IPR016162">
    <property type="entry name" value="Ald_DH_N"/>
</dbReference>
<comment type="caution">
    <text evidence="2">The sequence shown here is derived from an EMBL/GenBank/DDBJ whole genome shotgun (WGS) entry which is preliminary data.</text>
</comment>
<dbReference type="InterPro" id="IPR015590">
    <property type="entry name" value="Aldehyde_DH_dom"/>
</dbReference>
<dbReference type="Pfam" id="PF00171">
    <property type="entry name" value="Aldedh"/>
    <property type="match status" value="1"/>
</dbReference>
<dbReference type="VEuPathDB" id="VectorBase:LOC119159477"/>
<evidence type="ECO:0000313" key="3">
    <source>
        <dbReference type="Proteomes" id="UP000821866"/>
    </source>
</evidence>
<protein>
    <recommendedName>
        <fullName evidence="1">Aldehyde dehydrogenase domain-containing protein</fullName>
    </recommendedName>
</protein>
<evidence type="ECO:0000259" key="1">
    <source>
        <dbReference type="Pfam" id="PF00171"/>
    </source>
</evidence>
<dbReference type="Gene3D" id="3.40.605.10">
    <property type="entry name" value="Aldehyde Dehydrogenase, Chain A, domain 1"/>
    <property type="match status" value="2"/>
</dbReference>
<organism evidence="2 3">
    <name type="scientific">Rhipicephalus microplus</name>
    <name type="common">Cattle tick</name>
    <name type="synonym">Boophilus microplus</name>
    <dbReference type="NCBI Taxonomy" id="6941"/>
    <lineage>
        <taxon>Eukaryota</taxon>
        <taxon>Metazoa</taxon>
        <taxon>Ecdysozoa</taxon>
        <taxon>Arthropoda</taxon>
        <taxon>Chelicerata</taxon>
        <taxon>Arachnida</taxon>
        <taxon>Acari</taxon>
        <taxon>Parasitiformes</taxon>
        <taxon>Ixodida</taxon>
        <taxon>Ixodoidea</taxon>
        <taxon>Ixodidae</taxon>
        <taxon>Rhipicephalinae</taxon>
        <taxon>Rhipicephalus</taxon>
        <taxon>Boophilus</taxon>
    </lineage>
</organism>
<proteinExistence type="predicted"/>
<dbReference type="AlphaFoldDB" id="A0A9J6CY03"/>
<dbReference type="Proteomes" id="UP000821866">
    <property type="component" value="Unassembled WGS sequence"/>
</dbReference>
<dbReference type="SUPFAM" id="SSF53720">
    <property type="entry name" value="ALDH-like"/>
    <property type="match status" value="1"/>
</dbReference>
<dbReference type="InterPro" id="IPR016161">
    <property type="entry name" value="Ald_DH/histidinol_DH"/>
</dbReference>
<reference evidence="2" key="2">
    <citation type="submission" date="2021-09" db="EMBL/GenBank/DDBJ databases">
        <authorList>
            <person name="Jia N."/>
            <person name="Wang J."/>
            <person name="Shi W."/>
            <person name="Du L."/>
            <person name="Sun Y."/>
            <person name="Zhan W."/>
            <person name="Jiang J."/>
            <person name="Wang Q."/>
            <person name="Zhang B."/>
            <person name="Ji P."/>
            <person name="Sakyi L.B."/>
            <person name="Cui X."/>
            <person name="Yuan T."/>
            <person name="Jiang B."/>
            <person name="Yang W."/>
            <person name="Lam T.T.-Y."/>
            <person name="Chang Q."/>
            <person name="Ding S."/>
            <person name="Wang X."/>
            <person name="Zhu J."/>
            <person name="Ruan X."/>
            <person name="Zhao L."/>
            <person name="Wei J."/>
            <person name="Que T."/>
            <person name="Du C."/>
            <person name="Cheng J."/>
            <person name="Dai P."/>
            <person name="Han X."/>
            <person name="Huang E."/>
            <person name="Gao Y."/>
            <person name="Liu J."/>
            <person name="Shao H."/>
            <person name="Ye R."/>
            <person name="Li L."/>
            <person name="Wei W."/>
            <person name="Wang X."/>
            <person name="Wang C."/>
            <person name="Huo Q."/>
            <person name="Li W."/>
            <person name="Guo W."/>
            <person name="Chen H."/>
            <person name="Chen S."/>
            <person name="Zhou L."/>
            <person name="Zhou L."/>
            <person name="Ni X."/>
            <person name="Tian J."/>
            <person name="Zhou Y."/>
            <person name="Sheng Y."/>
            <person name="Liu T."/>
            <person name="Pan Y."/>
            <person name="Xia L."/>
            <person name="Li J."/>
            <person name="Zhao F."/>
            <person name="Cao W."/>
        </authorList>
    </citation>
    <scope>NUCLEOTIDE SEQUENCE</scope>
    <source>
        <strain evidence="2">Rmic-2018</strain>
        <tissue evidence="2">Larvae</tissue>
    </source>
</reference>
<dbReference type="PANTHER" id="PTHR11699">
    <property type="entry name" value="ALDEHYDE DEHYDROGENASE-RELATED"/>
    <property type="match status" value="1"/>
</dbReference>
<sequence length="257" mass="27731">MTRMKQLVFSEMALGTMTKLNDDERLAVETGSRCRASVRNVDASTAMLMRATARNLSLLRLCSVYYQSTAAVAVEPVRNPDIAYTQIFINNGWHNSASGKTFPTVNPTSGEVIAHVQEGDKADVDKAVQAAKKAFELGSEWRTMDASDRGILLNRLADLIERDRCLIAWNFPALMQAWKLGPALAMGNTVVMKPAEQTPLSALHVASLVAEAGFPPGVVNVVPGMGPTAGAAIAAHRDVDKIAFTGSTETKLQQMRS</sequence>
<dbReference type="EMBL" id="JABSTU010004986">
    <property type="protein sequence ID" value="KAH7950669.1"/>
    <property type="molecule type" value="Genomic_DNA"/>
</dbReference>
<gene>
    <name evidence="2" type="ORF">HPB51_028298</name>
</gene>
<dbReference type="GO" id="GO:0016491">
    <property type="term" value="F:oxidoreductase activity"/>
    <property type="evidence" value="ECO:0007669"/>
    <property type="project" value="InterPro"/>
</dbReference>